<name>A0A8A1LH54_AJEC8</name>
<dbReference type="AlphaFoldDB" id="A0A8A1LH54"/>
<keyword evidence="1" id="KW-0812">Transmembrane</keyword>
<dbReference type="VEuPathDB" id="FungiDB:I7I53_00427"/>
<proteinExistence type="predicted"/>
<reference evidence="2" key="1">
    <citation type="submission" date="2021-01" db="EMBL/GenBank/DDBJ databases">
        <title>Chromosome-level genome assembly of a human fungal pathogen reveals clustering of transcriptionally co-regulated genes.</title>
        <authorList>
            <person name="Voorhies M."/>
            <person name="Cohen S."/>
            <person name="Shea T.P."/>
            <person name="Petrus S."/>
            <person name="Munoz J.F."/>
            <person name="Poplawski S."/>
            <person name="Goldman W.E."/>
            <person name="Michael T."/>
            <person name="Cuomo C.A."/>
            <person name="Sil A."/>
            <person name="Beyhan S."/>
        </authorList>
    </citation>
    <scope>NUCLEOTIDE SEQUENCE</scope>
    <source>
        <strain evidence="2">H88</strain>
    </source>
</reference>
<organism evidence="2 3">
    <name type="scientific">Ajellomyces capsulatus (strain H88)</name>
    <name type="common">Darling's disease fungus</name>
    <name type="synonym">Histoplasma capsulatum</name>
    <dbReference type="NCBI Taxonomy" id="544711"/>
    <lineage>
        <taxon>Eukaryota</taxon>
        <taxon>Fungi</taxon>
        <taxon>Dikarya</taxon>
        <taxon>Ascomycota</taxon>
        <taxon>Pezizomycotina</taxon>
        <taxon>Eurotiomycetes</taxon>
        <taxon>Eurotiomycetidae</taxon>
        <taxon>Onygenales</taxon>
        <taxon>Ajellomycetaceae</taxon>
        <taxon>Histoplasma</taxon>
    </lineage>
</organism>
<dbReference type="EMBL" id="CP069104">
    <property type="protein sequence ID" value="QSS53236.1"/>
    <property type="molecule type" value="Genomic_DNA"/>
</dbReference>
<evidence type="ECO:0000313" key="2">
    <source>
        <dbReference type="EMBL" id="QSS53236.1"/>
    </source>
</evidence>
<dbReference type="Proteomes" id="UP000663419">
    <property type="component" value="Chromosome 3"/>
</dbReference>
<protein>
    <submittedName>
        <fullName evidence="2">Uncharacterized protein</fullName>
    </submittedName>
</protein>
<accession>A0A8A1LH54</accession>
<evidence type="ECO:0000313" key="3">
    <source>
        <dbReference type="Proteomes" id="UP000663419"/>
    </source>
</evidence>
<evidence type="ECO:0000256" key="1">
    <source>
        <dbReference type="SAM" id="Phobius"/>
    </source>
</evidence>
<sequence length="103" mass="12030">MDGDFWLLSFPPTRLLALYVLFLGILERETPYSPAYCILLFLGAAREADGVFPWCIGDWDLSIDFPFLSFFSLQKRFLFLVNLSYLLILCLYSTLYIYRISGY</sequence>
<feature type="transmembrane region" description="Helical" evidence="1">
    <location>
        <begin position="77"/>
        <end position="98"/>
    </location>
</feature>
<keyword evidence="1" id="KW-0472">Membrane</keyword>
<feature type="transmembrane region" description="Helical" evidence="1">
    <location>
        <begin position="6"/>
        <end position="26"/>
    </location>
</feature>
<keyword evidence="1" id="KW-1133">Transmembrane helix</keyword>
<gene>
    <name evidence="2" type="ORF">I7I53_00427</name>
</gene>